<comment type="similarity">
    <text evidence="2">Belongs to the HMGN family.</text>
</comment>
<feature type="compositionally biased region" description="Basic and acidic residues" evidence="8">
    <location>
        <begin position="57"/>
        <end position="84"/>
    </location>
</feature>
<dbReference type="AlphaFoldDB" id="A0A6B0R0M3"/>
<dbReference type="Proteomes" id="UP000322234">
    <property type="component" value="Unassembled WGS sequence"/>
</dbReference>
<comment type="caution">
    <text evidence="9">The sequence shown here is derived from an EMBL/GenBank/DDBJ whole genome shotgun (WGS) entry which is preliminary data.</text>
</comment>
<evidence type="ECO:0000256" key="3">
    <source>
        <dbReference type="ARBA" id="ARBA00023125"/>
    </source>
</evidence>
<evidence type="ECO:0000256" key="7">
    <source>
        <dbReference type="ARBA" id="ARBA00042290"/>
    </source>
</evidence>
<dbReference type="SMART" id="SM00527">
    <property type="entry name" value="HMG17"/>
    <property type="match status" value="1"/>
</dbReference>
<protein>
    <recommendedName>
        <fullName evidence="6">Non-histone chromosomal protein HMG-17</fullName>
    </recommendedName>
    <alternativeName>
        <fullName evidence="7">High mobility group nucleosome-binding domain-containing protein 2</fullName>
    </alternativeName>
</protein>
<feature type="compositionally biased region" description="Basic and acidic residues" evidence="8">
    <location>
        <begin position="32"/>
        <end position="50"/>
    </location>
</feature>
<accession>A0A6B0R0M3</accession>
<comment type="subcellular location">
    <subcellularLocation>
        <location evidence="1">Nucleus</location>
    </subcellularLocation>
</comment>
<dbReference type="InterPro" id="IPR000079">
    <property type="entry name" value="HMGN_fam"/>
</dbReference>
<dbReference type="PANTHER" id="PTHR23087">
    <property type="entry name" value="NONHISTONE CHROMOSOMAL PROTEIN HMG"/>
    <property type="match status" value="1"/>
</dbReference>
<dbReference type="EMBL" id="VBQZ03000013">
    <property type="protein sequence ID" value="MXQ82461.1"/>
    <property type="molecule type" value="Genomic_DNA"/>
</dbReference>
<comment type="function">
    <text evidence="5">Binds to the inner side of the nucleosomal DNA thus altering the interaction between the DNA and the histone octamer. May be involved in the process which maintains transcribable genes in a unique chromatin conformation.</text>
</comment>
<dbReference type="PRINTS" id="PR00925">
    <property type="entry name" value="NONHISHMG17"/>
</dbReference>
<evidence type="ECO:0000256" key="1">
    <source>
        <dbReference type="ARBA" id="ARBA00004123"/>
    </source>
</evidence>
<feature type="region of interest" description="Disordered" evidence="8">
    <location>
        <begin position="1"/>
        <end position="88"/>
    </location>
</feature>
<reference evidence="9" key="1">
    <citation type="submission" date="2019-10" db="EMBL/GenBank/DDBJ databases">
        <title>The sequence and de novo assembly of the wild yak genome.</title>
        <authorList>
            <person name="Liu Y."/>
        </authorList>
    </citation>
    <scope>NUCLEOTIDE SEQUENCE [LARGE SCALE GENOMIC DNA]</scope>
    <source>
        <strain evidence="9">WY2019</strain>
    </source>
</reference>
<gene>
    <name evidence="9" type="ORF">E5288_WYG009636</name>
</gene>
<name>A0A6B0R0M3_9CETA</name>
<evidence type="ECO:0000256" key="2">
    <source>
        <dbReference type="ARBA" id="ARBA00007696"/>
    </source>
</evidence>
<keyword evidence="3" id="KW-0238">DNA-binding</keyword>
<dbReference type="Pfam" id="PF01101">
    <property type="entry name" value="HMG14_17"/>
    <property type="match status" value="1"/>
</dbReference>
<proteinExistence type="inferred from homology"/>
<evidence type="ECO:0000313" key="10">
    <source>
        <dbReference type="Proteomes" id="UP000322234"/>
    </source>
</evidence>
<evidence type="ECO:0000256" key="4">
    <source>
        <dbReference type="ARBA" id="ARBA00023242"/>
    </source>
</evidence>
<dbReference type="PANTHER" id="PTHR23087:SF13">
    <property type="entry name" value="NON-HISTONE CHROMOSOMAL PROTEIN HMG-17"/>
    <property type="match status" value="1"/>
</dbReference>
<dbReference type="GO" id="GO:0006325">
    <property type="term" value="P:chromatin organization"/>
    <property type="evidence" value="ECO:0007669"/>
    <property type="project" value="TreeGrafter"/>
</dbReference>
<keyword evidence="4" id="KW-0539">Nucleus</keyword>
<evidence type="ECO:0000256" key="6">
    <source>
        <dbReference type="ARBA" id="ARBA00040304"/>
    </source>
</evidence>
<dbReference type="GO" id="GO:0000785">
    <property type="term" value="C:chromatin"/>
    <property type="evidence" value="ECO:0007669"/>
    <property type="project" value="InterPro"/>
</dbReference>
<organism evidence="9 10">
    <name type="scientific">Bos mutus</name>
    <name type="common">wild yak</name>
    <dbReference type="NCBI Taxonomy" id="72004"/>
    <lineage>
        <taxon>Eukaryota</taxon>
        <taxon>Metazoa</taxon>
        <taxon>Chordata</taxon>
        <taxon>Craniata</taxon>
        <taxon>Vertebrata</taxon>
        <taxon>Euteleostomi</taxon>
        <taxon>Mammalia</taxon>
        <taxon>Eutheria</taxon>
        <taxon>Laurasiatheria</taxon>
        <taxon>Artiodactyla</taxon>
        <taxon>Ruminantia</taxon>
        <taxon>Pecora</taxon>
        <taxon>Bovidae</taxon>
        <taxon>Bovinae</taxon>
        <taxon>Bos</taxon>
    </lineage>
</organism>
<dbReference type="GO" id="GO:0031492">
    <property type="term" value="F:nucleosomal DNA binding"/>
    <property type="evidence" value="ECO:0007669"/>
    <property type="project" value="InterPro"/>
</dbReference>
<evidence type="ECO:0000256" key="5">
    <source>
        <dbReference type="ARBA" id="ARBA00037490"/>
    </source>
</evidence>
<sequence length="128" mass="13860">MRGTPGPTSAHMPLHVRVQHLPPATVTTMPKRKPEPKPAKAPAKEGEKGPKGKKRKADAGRDENNPAEDGVDKTDQAHKAEGAGDAKILFPNAAVSISRQMRGRAVWHEEPDTLFPGFYKSGRLIVIV</sequence>
<evidence type="ECO:0000256" key="8">
    <source>
        <dbReference type="SAM" id="MobiDB-lite"/>
    </source>
</evidence>
<evidence type="ECO:0000313" key="9">
    <source>
        <dbReference type="EMBL" id="MXQ82461.1"/>
    </source>
</evidence>
<keyword evidence="10" id="KW-1185">Reference proteome</keyword>
<dbReference type="GO" id="GO:0005634">
    <property type="term" value="C:nucleus"/>
    <property type="evidence" value="ECO:0007669"/>
    <property type="project" value="UniProtKB-SubCell"/>
</dbReference>